<feature type="transmembrane region" description="Helical" evidence="16">
    <location>
        <begin position="479"/>
        <end position="497"/>
    </location>
</feature>
<dbReference type="PANTHER" id="PTHR24223">
    <property type="entry name" value="ATP-BINDING CASSETTE SUB-FAMILY C"/>
    <property type="match status" value="1"/>
</dbReference>
<dbReference type="NCBIfam" id="TIGR00957">
    <property type="entry name" value="MRP_assoc_pro"/>
    <property type="match status" value="1"/>
</dbReference>
<keyword evidence="19" id="KW-1185">Reference proteome</keyword>
<evidence type="ECO:0000256" key="8">
    <source>
        <dbReference type="ARBA" id="ARBA00022741"/>
    </source>
</evidence>
<evidence type="ECO:0000256" key="11">
    <source>
        <dbReference type="ARBA" id="ARBA00022989"/>
    </source>
</evidence>
<dbReference type="PANTHER" id="PTHR24223:SF443">
    <property type="entry name" value="MULTIDRUG-RESISTANCE LIKE PROTEIN 1, ISOFORM I"/>
    <property type="match status" value="1"/>
</dbReference>
<dbReference type="InterPro" id="IPR027417">
    <property type="entry name" value="P-loop_NTPase"/>
</dbReference>
<comment type="catalytic activity">
    <reaction evidence="14">
        <text>leukotriene C4(in) + ATP + H2O = leukotriene C4(out) + ADP + phosphate + H(+)</text>
        <dbReference type="Rhea" id="RHEA:38963"/>
        <dbReference type="ChEBI" id="CHEBI:15377"/>
        <dbReference type="ChEBI" id="CHEBI:15378"/>
        <dbReference type="ChEBI" id="CHEBI:30616"/>
        <dbReference type="ChEBI" id="CHEBI:43474"/>
        <dbReference type="ChEBI" id="CHEBI:57973"/>
        <dbReference type="ChEBI" id="CHEBI:456216"/>
    </reaction>
    <physiologicalReaction direction="left-to-right" evidence="14">
        <dbReference type="Rhea" id="RHEA:38964"/>
    </physiologicalReaction>
</comment>
<evidence type="ECO:0000256" key="4">
    <source>
        <dbReference type="ARBA" id="ARBA00022448"/>
    </source>
</evidence>
<dbReference type="InterPro" id="IPR050173">
    <property type="entry name" value="ABC_transporter_C-like"/>
</dbReference>
<evidence type="ECO:0000313" key="21">
    <source>
        <dbReference type="RefSeq" id="XP_005090016.1"/>
    </source>
</evidence>
<dbReference type="InterPro" id="IPR003439">
    <property type="entry name" value="ABC_transporter-like_ATP-bd"/>
</dbReference>
<evidence type="ECO:0000313" key="19">
    <source>
        <dbReference type="Proteomes" id="UP000694888"/>
    </source>
</evidence>
<sequence>MSVSEDCLQGFCDDPFWDVNLTWYQTWPQMTSCFQDTVLVWVPCGFLWLAAPFYTAHLAGVPSAGRGASFTPLFVAKLAGLVLLLMMSVVDVVSAINENDRQGISLLKANVFAAALLSVTLLLALLFVIAERRKRFVTSGVMFIFWLLLTICNIVPFYSYIEEQIYDSDVFEFSIFYIQFAFIVTQLLLHCWAEKPVLTYASPKKPSPELGASFPSRLTFWWLNKLMLQGYKTPITESVMCDLHPRDKCESVVPRFLQRWIYAVRLKKVKTAVRSQMQVNSFYSGNVNAEPVSERTPLIRGQPNGSLSSENQKSTKVKRKKSGPSLVGVLFKTFWMEYFLSQIWKLFYDVLVLCNPLLLGELVTFVQDPKEQAWKGYILALGLFFSTCLQTLLFHQVFHLSTSLGLRIRASVISSVFRKALTMDNAARKESTIGEVVNLMSVDAEHLENIMSYLWAIWSSPLQILVSLYLLYDTVGLSMFAGAAFLIFLIPANGVITAKLGTLQTQLMACKDERMKVMNELLSGIKIVKLFAWEKSFKRRVLEVRDAELSKLRTGALLTAILTFSWTAAPFVVSLLTFLCYVFTSNDHYLDPKKAFVAISLFDILRYAINFAPMIVSDLIKAVISARRIGHFLYHDDLDKNSVSHFENAEHAITITNGSFSWNEETGETLKNINVKIPDGELVAVVGTVGSGKSSLLAAMLGDLDKTEGSVNVRGTLAYVPQQAWIQNDTVRNNILFGRPMDKALYDRCVEACALTPDLDILPAGDLTEIGERGINLSGGQKQRVSLARAVYSQADVYLLDDPLSAVDSHVGRHIFDHVMGPSGMLHSRVRVLVTHGIQYLPYTDHVIVVTGGRVSEAGHYEKLLTHNGPFAQVIRMFLAQGDGNENANSDEIEVLKREVLRRLSETEDDDDGEVIVKDARDILRQLSVTSHSSEKKENKKEETPNHVMLRQQSHQATLIEEETVGTGTVKMGVFREYARSVGYFSVFIIVLLYACYSGSDLGSLIFLSSWTDDLDLANFTLMPSNSSERSDRNNFYIGIYGLFGVLQTIFIMAFAVTQSLRAVHASRVLHSSMLSRVLRAPMAFFDTTPVGRIMNRFSKDMDDVDEEIPMTFVMWVDCIFMVLSTIVVISYSTPLFLAFMLPVALLYFFVQRFYIATSRQLKRLESKTRSPIFNHFSETLTGASVIRAFGAENRFVLESESKVDSNQIFSFSNFCVNRWLGIRLEFVGNIILLLAATIAVATKDSITGGVMGLSITYALSITENLNWLVRMTGDLETQIVSVERIKEYTELTTEAAWECFSHRSPLGWPQEGHIKFENLSLRYRDGLDLVLKAVSFDVQPGEKVGIVGRTGAGKSSLTLALFRLVEPAGGRILIDGIDIGTLGLHDLRAKVTILPQDPVIFAGSLRMNLDPFEEYGEHALWTALEHAHLKDFVEGLPNKLEHECGEGGENLSVGQRQLLCLARALLLKTKILILDEATAAVDMETDEVIQTTIREEFSHCSILTIAHRLNTVMDYDKILVLDKGEVMEFDNPQILLQRPDSLFYSMAESAGLVGASGSRS</sequence>
<evidence type="ECO:0000259" key="18">
    <source>
        <dbReference type="PROSITE" id="PS50929"/>
    </source>
</evidence>
<comment type="similarity">
    <text evidence="3">Belongs to the ABC transporter superfamily. ABCC family. Conjugate transporter (TC 3.A.1.208) subfamily.</text>
</comment>
<evidence type="ECO:0000256" key="2">
    <source>
        <dbReference type="ARBA" id="ARBA00004651"/>
    </source>
</evidence>
<dbReference type="Proteomes" id="UP000694888">
    <property type="component" value="Unplaced"/>
</dbReference>
<feature type="transmembrane region" description="Helical" evidence="16">
    <location>
        <begin position="555"/>
        <end position="584"/>
    </location>
</feature>
<evidence type="ECO:0000256" key="10">
    <source>
        <dbReference type="ARBA" id="ARBA00022967"/>
    </source>
</evidence>
<dbReference type="InterPro" id="IPR036640">
    <property type="entry name" value="ABC1_TM_sf"/>
</dbReference>
<comment type="subcellular location">
    <subcellularLocation>
        <location evidence="2">Cell membrane</location>
        <topology evidence="2">Multi-pass membrane protein</topology>
    </subcellularLocation>
    <subcellularLocation>
        <location evidence="1">Vacuole membrane</location>
        <topology evidence="1">Multi-pass membrane protein</topology>
    </subcellularLocation>
</comment>
<dbReference type="SMART" id="SM00382">
    <property type="entry name" value="AAA"/>
    <property type="match status" value="2"/>
</dbReference>
<feature type="transmembrane region" description="Helical" evidence="16">
    <location>
        <begin position="141"/>
        <end position="161"/>
    </location>
</feature>
<dbReference type="RefSeq" id="XP_005090017.1">
    <property type="nucleotide sequence ID" value="XM_005089960.3"/>
</dbReference>
<accession>A0ABM0JBS0</accession>
<keyword evidence="6 16" id="KW-0812">Transmembrane</keyword>
<evidence type="ECO:0000256" key="3">
    <source>
        <dbReference type="ARBA" id="ARBA00009726"/>
    </source>
</evidence>
<evidence type="ECO:0000256" key="15">
    <source>
        <dbReference type="SAM" id="MobiDB-lite"/>
    </source>
</evidence>
<dbReference type="EC" id="7.6.2.3" evidence="13"/>
<dbReference type="SUPFAM" id="SSF90123">
    <property type="entry name" value="ABC transporter transmembrane region"/>
    <property type="match status" value="2"/>
</dbReference>
<protein>
    <recommendedName>
        <fullName evidence="13">ABC-type glutathione-S-conjugate transporter</fullName>
        <ecNumber evidence="13">7.6.2.3</ecNumber>
    </recommendedName>
</protein>
<feature type="transmembrane region" description="Helical" evidence="16">
    <location>
        <begin position="981"/>
        <end position="1000"/>
    </location>
</feature>
<dbReference type="PROSITE" id="PS50929">
    <property type="entry name" value="ABC_TM1F"/>
    <property type="match status" value="2"/>
</dbReference>
<dbReference type="InterPro" id="IPR005292">
    <property type="entry name" value="MRP"/>
</dbReference>
<name>A0ABM0JBS0_APLCA</name>
<feature type="domain" description="ABC transmembrane type-1" evidence="18">
    <location>
        <begin position="346"/>
        <end position="621"/>
    </location>
</feature>
<evidence type="ECO:0000259" key="17">
    <source>
        <dbReference type="PROSITE" id="PS50893"/>
    </source>
</evidence>
<dbReference type="Gene3D" id="3.40.50.300">
    <property type="entry name" value="P-loop containing nucleotide triphosphate hydrolases"/>
    <property type="match status" value="2"/>
</dbReference>
<evidence type="ECO:0000256" key="14">
    <source>
        <dbReference type="ARBA" id="ARBA00047523"/>
    </source>
</evidence>
<feature type="region of interest" description="Disordered" evidence="15">
    <location>
        <begin position="293"/>
        <end position="319"/>
    </location>
</feature>
<evidence type="ECO:0000256" key="16">
    <source>
        <dbReference type="SAM" id="Phobius"/>
    </source>
</evidence>
<feature type="domain" description="ABC transporter" evidence="17">
    <location>
        <begin position="653"/>
        <end position="877"/>
    </location>
</feature>
<feature type="domain" description="ABC transmembrane type-1" evidence="18">
    <location>
        <begin position="988"/>
        <end position="1278"/>
    </location>
</feature>
<dbReference type="CDD" id="cd18595">
    <property type="entry name" value="ABC_6TM_MRP1_2_3_6_D1_like"/>
    <property type="match status" value="1"/>
</dbReference>
<feature type="transmembrane region" description="Helical" evidence="16">
    <location>
        <begin position="1109"/>
        <end position="1130"/>
    </location>
</feature>
<dbReference type="CDD" id="cd18603">
    <property type="entry name" value="ABC_6TM_MRP1_2_3_6_D2_like"/>
    <property type="match status" value="1"/>
</dbReference>
<evidence type="ECO:0000256" key="13">
    <source>
        <dbReference type="ARBA" id="ARBA00024220"/>
    </source>
</evidence>
<dbReference type="Pfam" id="PF00005">
    <property type="entry name" value="ABC_tran"/>
    <property type="match status" value="2"/>
</dbReference>
<evidence type="ECO:0000256" key="9">
    <source>
        <dbReference type="ARBA" id="ARBA00022840"/>
    </source>
</evidence>
<keyword evidence="12 16" id="KW-0472">Membrane</keyword>
<evidence type="ECO:0000256" key="7">
    <source>
        <dbReference type="ARBA" id="ARBA00022737"/>
    </source>
</evidence>
<keyword evidence="7" id="KW-0677">Repeat</keyword>
<feature type="transmembrane region" description="Helical" evidence="16">
    <location>
        <begin position="73"/>
        <end position="97"/>
    </location>
</feature>
<reference evidence="20 21" key="1">
    <citation type="submission" date="2025-05" db="UniProtKB">
        <authorList>
            <consortium name="RefSeq"/>
        </authorList>
    </citation>
    <scope>IDENTIFICATION</scope>
</reference>
<keyword evidence="9" id="KW-0067">ATP-binding</keyword>
<feature type="transmembrane region" description="Helical" evidence="16">
    <location>
        <begin position="109"/>
        <end position="129"/>
    </location>
</feature>
<dbReference type="SUPFAM" id="SSF52540">
    <property type="entry name" value="P-loop containing nucleoside triphosphate hydrolases"/>
    <property type="match status" value="2"/>
</dbReference>
<feature type="compositionally biased region" description="Polar residues" evidence="15">
    <location>
        <begin position="303"/>
        <end position="314"/>
    </location>
</feature>
<proteinExistence type="inferred from homology"/>
<evidence type="ECO:0000313" key="20">
    <source>
        <dbReference type="RefSeq" id="XP_005090015.1"/>
    </source>
</evidence>
<evidence type="ECO:0000256" key="6">
    <source>
        <dbReference type="ARBA" id="ARBA00022692"/>
    </source>
</evidence>
<dbReference type="Pfam" id="PF00664">
    <property type="entry name" value="ABC_membrane"/>
    <property type="match status" value="2"/>
</dbReference>
<gene>
    <name evidence="20 21 22" type="primary">LOC101845816</name>
</gene>
<dbReference type="RefSeq" id="XP_005090016.1">
    <property type="nucleotide sequence ID" value="XM_005089959.3"/>
</dbReference>
<evidence type="ECO:0000256" key="1">
    <source>
        <dbReference type="ARBA" id="ARBA00004128"/>
    </source>
</evidence>
<evidence type="ECO:0000256" key="5">
    <source>
        <dbReference type="ARBA" id="ARBA00022475"/>
    </source>
</evidence>
<keyword evidence="4" id="KW-0813">Transport</keyword>
<dbReference type="Pfam" id="PF24357">
    <property type="entry name" value="TMD0_ABC"/>
    <property type="match status" value="1"/>
</dbReference>
<evidence type="ECO:0000256" key="12">
    <source>
        <dbReference type="ARBA" id="ARBA00023136"/>
    </source>
</evidence>
<dbReference type="CDD" id="cd03250">
    <property type="entry name" value="ABCC_MRP_domain1"/>
    <property type="match status" value="1"/>
</dbReference>
<dbReference type="PROSITE" id="PS50893">
    <property type="entry name" value="ABC_TRANSPORTER_2"/>
    <property type="match status" value="2"/>
</dbReference>
<dbReference type="GeneID" id="101845816"/>
<dbReference type="RefSeq" id="XP_005090015.1">
    <property type="nucleotide sequence ID" value="XM_005089958.3"/>
</dbReference>
<dbReference type="InterPro" id="IPR011527">
    <property type="entry name" value="ABC1_TM_dom"/>
</dbReference>
<dbReference type="InterPro" id="IPR017871">
    <property type="entry name" value="ABC_transporter-like_CS"/>
</dbReference>
<dbReference type="Gene3D" id="1.20.1560.10">
    <property type="entry name" value="ABC transporter type 1, transmembrane domain"/>
    <property type="match status" value="2"/>
</dbReference>
<feature type="domain" description="ABC transporter" evidence="17">
    <location>
        <begin position="1315"/>
        <end position="1549"/>
    </location>
</feature>
<feature type="transmembrane region" description="Helical" evidence="16">
    <location>
        <begin position="378"/>
        <end position="398"/>
    </location>
</feature>
<feature type="transmembrane region" description="Helical" evidence="16">
    <location>
        <begin position="1136"/>
        <end position="1156"/>
    </location>
</feature>
<dbReference type="CDD" id="cd03244">
    <property type="entry name" value="ABCC_MRP_domain2"/>
    <property type="match status" value="1"/>
</dbReference>
<feature type="transmembrane region" description="Helical" evidence="16">
    <location>
        <begin position="38"/>
        <end position="61"/>
    </location>
</feature>
<feature type="transmembrane region" description="Helical" evidence="16">
    <location>
        <begin position="173"/>
        <end position="193"/>
    </location>
</feature>
<keyword evidence="11 16" id="KW-1133">Transmembrane helix</keyword>
<dbReference type="InterPro" id="IPR056227">
    <property type="entry name" value="TMD0_ABC"/>
</dbReference>
<organism evidence="19 22">
    <name type="scientific">Aplysia californica</name>
    <name type="common">California sea hare</name>
    <dbReference type="NCBI Taxonomy" id="6500"/>
    <lineage>
        <taxon>Eukaryota</taxon>
        <taxon>Metazoa</taxon>
        <taxon>Spiralia</taxon>
        <taxon>Lophotrochozoa</taxon>
        <taxon>Mollusca</taxon>
        <taxon>Gastropoda</taxon>
        <taxon>Heterobranchia</taxon>
        <taxon>Euthyneura</taxon>
        <taxon>Tectipleura</taxon>
        <taxon>Aplysiida</taxon>
        <taxon>Aplysioidea</taxon>
        <taxon>Aplysiidae</taxon>
        <taxon>Aplysia</taxon>
    </lineage>
</organism>
<keyword evidence="10" id="KW-1278">Translocase</keyword>
<evidence type="ECO:0000313" key="22">
    <source>
        <dbReference type="RefSeq" id="XP_005090017.1"/>
    </source>
</evidence>
<feature type="transmembrane region" description="Helical" evidence="16">
    <location>
        <begin position="450"/>
        <end position="472"/>
    </location>
</feature>
<dbReference type="PROSITE" id="PS00211">
    <property type="entry name" value="ABC_TRANSPORTER_1"/>
    <property type="match status" value="2"/>
</dbReference>
<keyword evidence="5" id="KW-1003">Cell membrane</keyword>
<keyword evidence="8" id="KW-0547">Nucleotide-binding</keyword>
<dbReference type="InterPro" id="IPR003593">
    <property type="entry name" value="AAA+_ATPase"/>
</dbReference>
<feature type="transmembrane region" description="Helical" evidence="16">
    <location>
        <begin position="1036"/>
        <end position="1058"/>
    </location>
</feature>